<keyword evidence="8" id="KW-1185">Reference proteome</keyword>
<evidence type="ECO:0000259" key="6">
    <source>
        <dbReference type="PROSITE" id="PS51918"/>
    </source>
</evidence>
<dbReference type="SFLD" id="SFLDS00029">
    <property type="entry name" value="Radical_SAM"/>
    <property type="match status" value="1"/>
</dbReference>
<evidence type="ECO:0000256" key="5">
    <source>
        <dbReference type="ARBA" id="ARBA00023014"/>
    </source>
</evidence>
<proteinExistence type="predicted"/>
<dbReference type="SMART" id="SM00729">
    <property type="entry name" value="Elp3"/>
    <property type="match status" value="1"/>
</dbReference>
<dbReference type="CDD" id="cd01335">
    <property type="entry name" value="Radical_SAM"/>
    <property type="match status" value="1"/>
</dbReference>
<dbReference type="Proteomes" id="UP001244552">
    <property type="component" value="Unassembled WGS sequence"/>
</dbReference>
<evidence type="ECO:0000256" key="2">
    <source>
        <dbReference type="ARBA" id="ARBA00022691"/>
    </source>
</evidence>
<name>A0ABU0MJL7_9PROT</name>
<dbReference type="InterPro" id="IPR058240">
    <property type="entry name" value="rSAM_sf"/>
</dbReference>
<comment type="caution">
    <text evidence="7">The sequence shown here is derived from an EMBL/GenBank/DDBJ whole genome shotgun (WGS) entry which is preliminary data.</text>
</comment>
<protein>
    <submittedName>
        <fullName evidence="7">B12-binding domain/radical SAM domain protein of rhizo-twelve system</fullName>
    </submittedName>
</protein>
<evidence type="ECO:0000256" key="3">
    <source>
        <dbReference type="ARBA" id="ARBA00022723"/>
    </source>
</evidence>
<dbReference type="Pfam" id="PF02310">
    <property type="entry name" value="B12-binding"/>
    <property type="match status" value="1"/>
</dbReference>
<feature type="domain" description="Radical SAM core" evidence="6">
    <location>
        <begin position="201"/>
        <end position="417"/>
    </location>
</feature>
<evidence type="ECO:0000313" key="7">
    <source>
        <dbReference type="EMBL" id="MDQ0533569.1"/>
    </source>
</evidence>
<dbReference type="InterPro" id="IPR006158">
    <property type="entry name" value="Cobalamin-bd"/>
</dbReference>
<dbReference type="PANTHER" id="PTHR43409">
    <property type="entry name" value="ANAEROBIC MAGNESIUM-PROTOPORPHYRIN IX MONOMETHYL ESTER CYCLASE-RELATED"/>
    <property type="match status" value="1"/>
</dbReference>
<dbReference type="Gene3D" id="3.80.30.20">
    <property type="entry name" value="tm_1862 like domain"/>
    <property type="match status" value="1"/>
</dbReference>
<dbReference type="Pfam" id="PF04055">
    <property type="entry name" value="Radical_SAM"/>
    <property type="match status" value="1"/>
</dbReference>
<dbReference type="PROSITE" id="PS51918">
    <property type="entry name" value="RADICAL_SAM"/>
    <property type="match status" value="1"/>
</dbReference>
<keyword evidence="3" id="KW-0479">Metal-binding</keyword>
<dbReference type="InterPro" id="IPR051198">
    <property type="entry name" value="BchE-like"/>
</dbReference>
<comment type="cofactor">
    <cofactor evidence="1">
        <name>[4Fe-4S] cluster</name>
        <dbReference type="ChEBI" id="CHEBI:49883"/>
    </cofactor>
</comment>
<sequence>MRVALVNPAWSFGHSIYFGCREAHLPLELGYSKALLEQAGHEVLLLDGALTGLSNAEIAERVAAFAPAMTVLTTAPTYLFWRCAQPELRVPREFLLALDGRGGRTVAVGPHGSTTPRPTLDKLGVDVVVRGECEEIVARLAGDPALDEVPALAFRRPSMAGGELVVTGPPHAGRFTDLPALSWPAEWLQRHPHHHHRYGTDTVGPGAEVEASRGCPYTCSFCAKIDFRDQYRRRDTALILAEIDGLVAAGARYVYFVDEIFLPRRDLLEALVERPVEFGVQTRIDLWKPDMLDLLGAAGCVSIEAGVESLTVEGRAALDKKCRMTTDELADRLIHARRSVPFVQANLIAMAGDDAGLVKAWREKLLAAGVWANDPVPLYPYPASPDYRRLWGEPDDRAWERAHEHYLGLFDRLSDIQEGDPLPLTELEAACSCR</sequence>
<reference evidence="7 8" key="1">
    <citation type="submission" date="2023-07" db="EMBL/GenBank/DDBJ databases">
        <title>Genomic Encyclopedia of Type Strains, Phase IV (KMG-IV): sequencing the most valuable type-strain genomes for metagenomic binning, comparative biology and taxonomic classification.</title>
        <authorList>
            <person name="Goeker M."/>
        </authorList>
    </citation>
    <scope>NUCLEOTIDE SEQUENCE [LARGE SCALE GENOMIC DNA]</scope>
    <source>
        <strain evidence="7 8">DSM 19922</strain>
    </source>
</reference>
<keyword evidence="4" id="KW-0408">Iron</keyword>
<dbReference type="InterPro" id="IPR006638">
    <property type="entry name" value="Elp3/MiaA/NifB-like_rSAM"/>
</dbReference>
<dbReference type="InterPro" id="IPR023404">
    <property type="entry name" value="rSAM_horseshoe"/>
</dbReference>
<evidence type="ECO:0000256" key="4">
    <source>
        <dbReference type="ARBA" id="ARBA00023004"/>
    </source>
</evidence>
<organism evidence="7 8">
    <name type="scientific">Azospirillum picis</name>
    <dbReference type="NCBI Taxonomy" id="488438"/>
    <lineage>
        <taxon>Bacteria</taxon>
        <taxon>Pseudomonadati</taxon>
        <taxon>Pseudomonadota</taxon>
        <taxon>Alphaproteobacteria</taxon>
        <taxon>Rhodospirillales</taxon>
        <taxon>Azospirillaceae</taxon>
        <taxon>Azospirillum</taxon>
    </lineage>
</organism>
<keyword evidence="2" id="KW-0949">S-adenosyl-L-methionine</keyword>
<dbReference type="Gene3D" id="3.40.50.280">
    <property type="entry name" value="Cobalamin-binding domain"/>
    <property type="match status" value="1"/>
</dbReference>
<dbReference type="SFLD" id="SFLDG01082">
    <property type="entry name" value="B12-binding_domain_containing"/>
    <property type="match status" value="1"/>
</dbReference>
<dbReference type="SUPFAM" id="SSF102114">
    <property type="entry name" value="Radical SAM enzymes"/>
    <property type="match status" value="1"/>
</dbReference>
<dbReference type="EMBL" id="JAUSVU010000007">
    <property type="protein sequence ID" value="MDQ0533569.1"/>
    <property type="molecule type" value="Genomic_DNA"/>
</dbReference>
<evidence type="ECO:0000313" key="8">
    <source>
        <dbReference type="Proteomes" id="UP001244552"/>
    </source>
</evidence>
<dbReference type="RefSeq" id="WP_209981979.1">
    <property type="nucleotide sequence ID" value="NZ_JAGINO010000007.1"/>
</dbReference>
<dbReference type="InterPro" id="IPR027559">
    <property type="entry name" value="B12_rSAM_oligo"/>
</dbReference>
<accession>A0ABU0MJL7</accession>
<evidence type="ECO:0000256" key="1">
    <source>
        <dbReference type="ARBA" id="ARBA00001966"/>
    </source>
</evidence>
<dbReference type="PANTHER" id="PTHR43409:SF7">
    <property type="entry name" value="BLL1977 PROTEIN"/>
    <property type="match status" value="1"/>
</dbReference>
<dbReference type="NCBIfam" id="TIGR04295">
    <property type="entry name" value="B12_rSAM_oligo"/>
    <property type="match status" value="1"/>
</dbReference>
<keyword evidence="5" id="KW-0411">Iron-sulfur</keyword>
<dbReference type="InterPro" id="IPR007197">
    <property type="entry name" value="rSAM"/>
</dbReference>
<gene>
    <name evidence="7" type="ORF">QO018_002427</name>
</gene>